<accession>A0AAE0MKH6</accession>
<dbReference type="AlphaFoldDB" id="A0AAE0MKH6"/>
<evidence type="ECO:0000313" key="2">
    <source>
        <dbReference type="EMBL" id="KAK3334429.1"/>
    </source>
</evidence>
<organism evidence="2 3">
    <name type="scientific">Neurospora tetraspora</name>
    <dbReference type="NCBI Taxonomy" id="94610"/>
    <lineage>
        <taxon>Eukaryota</taxon>
        <taxon>Fungi</taxon>
        <taxon>Dikarya</taxon>
        <taxon>Ascomycota</taxon>
        <taxon>Pezizomycotina</taxon>
        <taxon>Sordariomycetes</taxon>
        <taxon>Sordariomycetidae</taxon>
        <taxon>Sordariales</taxon>
        <taxon>Sordariaceae</taxon>
        <taxon>Neurospora</taxon>
    </lineage>
</organism>
<reference evidence="2" key="2">
    <citation type="submission" date="2023-06" db="EMBL/GenBank/DDBJ databases">
        <authorList>
            <consortium name="Lawrence Berkeley National Laboratory"/>
            <person name="Haridas S."/>
            <person name="Hensen N."/>
            <person name="Bonometti L."/>
            <person name="Westerberg I."/>
            <person name="Brannstrom I.O."/>
            <person name="Guillou S."/>
            <person name="Cros-Aarteil S."/>
            <person name="Calhoun S."/>
            <person name="Kuo A."/>
            <person name="Mondo S."/>
            <person name="Pangilinan J."/>
            <person name="Riley R."/>
            <person name="Labutti K."/>
            <person name="Andreopoulos B."/>
            <person name="Lipzen A."/>
            <person name="Chen C."/>
            <person name="Yanf M."/>
            <person name="Daum C."/>
            <person name="Ng V."/>
            <person name="Clum A."/>
            <person name="Steindorff A."/>
            <person name="Ohm R."/>
            <person name="Martin F."/>
            <person name="Silar P."/>
            <person name="Natvig D."/>
            <person name="Lalanne C."/>
            <person name="Gautier V."/>
            <person name="Ament-Velasquez S.L."/>
            <person name="Kruys A."/>
            <person name="Hutchinson M.I."/>
            <person name="Powell A.J."/>
            <person name="Barry K."/>
            <person name="Miller A.N."/>
            <person name="Grigoriev I.V."/>
            <person name="Debuchy R."/>
            <person name="Gladieux P."/>
            <person name="Thoren M.H."/>
            <person name="Johannesson H."/>
        </authorList>
    </citation>
    <scope>NUCLEOTIDE SEQUENCE</scope>
    <source>
        <strain evidence="2">CBS 560.94</strain>
    </source>
</reference>
<dbReference type="GeneID" id="87868617"/>
<evidence type="ECO:0000256" key="1">
    <source>
        <dbReference type="SAM" id="MobiDB-lite"/>
    </source>
</evidence>
<proteinExistence type="predicted"/>
<gene>
    <name evidence="2" type="ORF">B0H65DRAFT_82834</name>
</gene>
<name>A0AAE0MKH6_9PEZI</name>
<keyword evidence="3" id="KW-1185">Reference proteome</keyword>
<evidence type="ECO:0000313" key="3">
    <source>
        <dbReference type="Proteomes" id="UP001278500"/>
    </source>
</evidence>
<reference evidence="2" key="1">
    <citation type="journal article" date="2023" name="Mol. Phylogenet. Evol.">
        <title>Genome-scale phylogeny and comparative genomics of the fungal order Sordariales.</title>
        <authorList>
            <person name="Hensen N."/>
            <person name="Bonometti L."/>
            <person name="Westerberg I."/>
            <person name="Brannstrom I.O."/>
            <person name="Guillou S."/>
            <person name="Cros-Aarteil S."/>
            <person name="Calhoun S."/>
            <person name="Haridas S."/>
            <person name="Kuo A."/>
            <person name="Mondo S."/>
            <person name="Pangilinan J."/>
            <person name="Riley R."/>
            <person name="LaButti K."/>
            <person name="Andreopoulos B."/>
            <person name="Lipzen A."/>
            <person name="Chen C."/>
            <person name="Yan M."/>
            <person name="Daum C."/>
            <person name="Ng V."/>
            <person name="Clum A."/>
            <person name="Steindorff A."/>
            <person name="Ohm R.A."/>
            <person name="Martin F."/>
            <person name="Silar P."/>
            <person name="Natvig D.O."/>
            <person name="Lalanne C."/>
            <person name="Gautier V."/>
            <person name="Ament-Velasquez S.L."/>
            <person name="Kruys A."/>
            <person name="Hutchinson M.I."/>
            <person name="Powell A.J."/>
            <person name="Barry K."/>
            <person name="Miller A.N."/>
            <person name="Grigoriev I.V."/>
            <person name="Debuchy R."/>
            <person name="Gladieux P."/>
            <person name="Hiltunen Thoren M."/>
            <person name="Johannesson H."/>
        </authorList>
    </citation>
    <scope>NUCLEOTIDE SEQUENCE</scope>
    <source>
        <strain evidence="2">CBS 560.94</strain>
    </source>
</reference>
<comment type="caution">
    <text evidence="2">The sequence shown here is derived from an EMBL/GenBank/DDBJ whole genome shotgun (WGS) entry which is preliminary data.</text>
</comment>
<dbReference type="EMBL" id="JAUEPP010000011">
    <property type="protein sequence ID" value="KAK3334429.1"/>
    <property type="molecule type" value="Genomic_DNA"/>
</dbReference>
<dbReference type="Proteomes" id="UP001278500">
    <property type="component" value="Unassembled WGS sequence"/>
</dbReference>
<feature type="compositionally biased region" description="Low complexity" evidence="1">
    <location>
        <begin position="493"/>
        <end position="513"/>
    </location>
</feature>
<dbReference type="RefSeq" id="XP_062676595.1">
    <property type="nucleotide sequence ID" value="XM_062831463.1"/>
</dbReference>
<feature type="region of interest" description="Disordered" evidence="1">
    <location>
        <begin position="479"/>
        <end position="529"/>
    </location>
</feature>
<protein>
    <submittedName>
        <fullName evidence="2">Uncharacterized protein</fullName>
    </submittedName>
</protein>
<sequence length="529" mass="60604">MNCWNISRDLKPDTRSSFLPPSPNIFLIHSPHHQHPAKACPYHQHPAKTFKAKPIMSSIRATSPGYDAPFDRQPEPRGPFLETHYPHYEDWNKHLADDLKIKNSNNEWKHSFQKMTYSLRSWFPYFSSKEALQQPPPQPPVKLRPPPEAKRKFKSVLISHHFRAEITRYLAESIHNWETVNPTEWYMELRHFFIDLPTQLRELEEHLTGTSSMSSINDNEENQADTRALANWTSYQLPPGFAGPTSVSVYPHRRYPNLRHSRRIVFSQRLNIKDNHNSGWLAGRWLVVAYLFAATPEAVQDLDVKSILLSSCTPGRGNINTMSSLNAYNAVNPPLSISSGSPEWWLLPTRDIFFQLQRRYDLMTMAEANTTDEMLATAFISHYPDVYHKPFAYGYDYDSSDADYKRRLRDMEGRLRDMEGRLRDMERPRPLPFVRARHGHGHGVGGGILPELNDRCQWIDRMWPVLMTGQDIKKQTEGVKTAGTPCGDTYGASSTTSSISSICRTPSTSSASSQDGYSTTTFDDDDEGT</sequence>